<proteinExistence type="predicted"/>
<evidence type="ECO:0000256" key="6">
    <source>
        <dbReference type="SAM" id="MobiDB-lite"/>
    </source>
</evidence>
<dbReference type="Pfam" id="PF00172">
    <property type="entry name" value="Zn_clus"/>
    <property type="match status" value="1"/>
</dbReference>
<feature type="region of interest" description="Disordered" evidence="6">
    <location>
        <begin position="702"/>
        <end position="742"/>
    </location>
</feature>
<dbReference type="OrthoDB" id="5426978at2759"/>
<dbReference type="PANTHER" id="PTHR31668">
    <property type="entry name" value="GLUCOSE TRANSPORT TRANSCRIPTION REGULATOR RGT1-RELATED-RELATED"/>
    <property type="match status" value="1"/>
</dbReference>
<dbReference type="CDD" id="cd00067">
    <property type="entry name" value="GAL4"/>
    <property type="match status" value="1"/>
</dbReference>
<dbReference type="GO" id="GO:0000981">
    <property type="term" value="F:DNA-binding transcription factor activity, RNA polymerase II-specific"/>
    <property type="evidence" value="ECO:0007669"/>
    <property type="project" value="InterPro"/>
</dbReference>
<reference evidence="8" key="1">
    <citation type="journal article" date="2020" name="Stud. Mycol.">
        <title>101 Dothideomycetes genomes: a test case for predicting lifestyles and emergence of pathogens.</title>
        <authorList>
            <person name="Haridas S."/>
            <person name="Albert R."/>
            <person name="Binder M."/>
            <person name="Bloem J."/>
            <person name="Labutti K."/>
            <person name="Salamov A."/>
            <person name="Andreopoulos B."/>
            <person name="Baker S."/>
            <person name="Barry K."/>
            <person name="Bills G."/>
            <person name="Bluhm B."/>
            <person name="Cannon C."/>
            <person name="Castanera R."/>
            <person name="Culley D."/>
            <person name="Daum C."/>
            <person name="Ezra D."/>
            <person name="Gonzalez J."/>
            <person name="Henrissat B."/>
            <person name="Kuo A."/>
            <person name="Liang C."/>
            <person name="Lipzen A."/>
            <person name="Lutzoni F."/>
            <person name="Magnuson J."/>
            <person name="Mondo S."/>
            <person name="Nolan M."/>
            <person name="Ohm R."/>
            <person name="Pangilinan J."/>
            <person name="Park H.-J."/>
            <person name="Ramirez L."/>
            <person name="Alfaro M."/>
            <person name="Sun H."/>
            <person name="Tritt A."/>
            <person name="Yoshinaga Y."/>
            <person name="Zwiers L.-H."/>
            <person name="Turgeon B."/>
            <person name="Goodwin S."/>
            <person name="Spatafora J."/>
            <person name="Crous P."/>
            <person name="Grigoriev I."/>
        </authorList>
    </citation>
    <scope>NUCLEOTIDE SEQUENCE</scope>
    <source>
        <strain evidence="8">CBS 113818</strain>
    </source>
</reference>
<keyword evidence="5" id="KW-0539">Nucleus</keyword>
<feature type="domain" description="Zn(2)-C6 fungal-type" evidence="7">
    <location>
        <begin position="123"/>
        <end position="157"/>
    </location>
</feature>
<feature type="compositionally biased region" description="Polar residues" evidence="6">
    <location>
        <begin position="723"/>
        <end position="733"/>
    </location>
</feature>
<dbReference type="PROSITE" id="PS50048">
    <property type="entry name" value="ZN2_CY6_FUNGAL_2"/>
    <property type="match status" value="1"/>
</dbReference>
<keyword evidence="3" id="KW-0238">DNA-binding</keyword>
<evidence type="ECO:0000256" key="1">
    <source>
        <dbReference type="ARBA" id="ARBA00022723"/>
    </source>
</evidence>
<gene>
    <name evidence="8" type="ORF">CC86DRAFT_315794</name>
</gene>
<evidence type="ECO:0000256" key="5">
    <source>
        <dbReference type="ARBA" id="ARBA00023242"/>
    </source>
</evidence>
<evidence type="ECO:0000259" key="7">
    <source>
        <dbReference type="PROSITE" id="PS50048"/>
    </source>
</evidence>
<evidence type="ECO:0000256" key="2">
    <source>
        <dbReference type="ARBA" id="ARBA00023015"/>
    </source>
</evidence>
<dbReference type="EMBL" id="MU006219">
    <property type="protein sequence ID" value="KAF2830477.1"/>
    <property type="molecule type" value="Genomic_DNA"/>
</dbReference>
<dbReference type="InterPro" id="IPR050797">
    <property type="entry name" value="Carb_Metab_Trans_Reg"/>
</dbReference>
<evidence type="ECO:0000313" key="8">
    <source>
        <dbReference type="EMBL" id="KAF2830477.1"/>
    </source>
</evidence>
<dbReference type="PROSITE" id="PS00463">
    <property type="entry name" value="ZN2_CY6_FUNGAL_1"/>
    <property type="match status" value="1"/>
</dbReference>
<evidence type="ECO:0000256" key="3">
    <source>
        <dbReference type="ARBA" id="ARBA00023125"/>
    </source>
</evidence>
<feature type="region of interest" description="Disordered" evidence="6">
    <location>
        <begin position="634"/>
        <end position="690"/>
    </location>
</feature>
<dbReference type="CDD" id="cd12148">
    <property type="entry name" value="fungal_TF_MHR"/>
    <property type="match status" value="1"/>
</dbReference>
<organism evidence="8 9">
    <name type="scientific">Ophiobolus disseminans</name>
    <dbReference type="NCBI Taxonomy" id="1469910"/>
    <lineage>
        <taxon>Eukaryota</taxon>
        <taxon>Fungi</taxon>
        <taxon>Dikarya</taxon>
        <taxon>Ascomycota</taxon>
        <taxon>Pezizomycotina</taxon>
        <taxon>Dothideomycetes</taxon>
        <taxon>Pleosporomycetidae</taxon>
        <taxon>Pleosporales</taxon>
        <taxon>Pleosporineae</taxon>
        <taxon>Phaeosphaeriaceae</taxon>
        <taxon>Ophiobolus</taxon>
    </lineage>
</organism>
<feature type="region of interest" description="Disordered" evidence="6">
    <location>
        <begin position="1"/>
        <end position="35"/>
    </location>
</feature>
<keyword evidence="2" id="KW-0805">Transcription regulation</keyword>
<dbReference type="InterPro" id="IPR036864">
    <property type="entry name" value="Zn2-C6_fun-type_DNA-bd_sf"/>
</dbReference>
<dbReference type="SMART" id="SM00066">
    <property type="entry name" value="GAL4"/>
    <property type="match status" value="1"/>
</dbReference>
<keyword evidence="9" id="KW-1185">Reference proteome</keyword>
<dbReference type="AlphaFoldDB" id="A0A6A7ACS9"/>
<sequence>MSSTYVEADAQMGGAQDPYGNHTEAQPPQQQQPHLTDPELRLQENLQQLREGGEMMHAHPQQAQYQHLAQMAPTIAAHQHFQPQSRPTHSPQQMAHAVMSLEAQHDPYDTNDPNRKRSKVSRACDECRRKKIRCDATSENGPEACSSCKRTGARCQFSRQPMKRGPSKGYIKELADRLNSLESQIQQPSSTSTNFDFGSIADQNFPNAQSPQQFTRKRTHSMTEDFQDILSRPSWSAQDREPALNGNRRTSFGEMSLIGSLVTGSNEDVLKAYANVIHPTLPILPHDSSSLNRLTNCPPKLREAFFLALEGCVRSFAPRALPNTELSLNQLLHQCVAAVDAAKHTLHDADNSRQFYNSLVYCQSLILLALASDRPGPATVGSVAQLLGQLAGCITDAGLNDATTLDVLKEQDREVYLNARRVFWTAFILDRFHASGHSKDLMLPLYPGGLSRDDHLALGGDVGYNLARAAEILGQITFLKRAGDVPNIDPALPFSSSALNGTSPQSIYLHGQLNGFRESIDITDLVHNSPPHLAYHYLRLVVARQSTLPTQSADTLDITKDLLNRLANGTVTPLHHIFAGLVATSLTELSDRLETQVEAHASIKDMSDALSNGQIIHRSSDGLGWDVALQDLLHQKRPPSPPPNHAEHSTPIPEPNMAGLQHLAAAAVGERDSADARPASSSGNGIPSHQSKIEHDLSAAMAAANEAAKAQATAAAAQQLTASPNGSGVNTYDANGLPKDWA</sequence>
<feature type="compositionally biased region" description="Polar residues" evidence="6">
    <location>
        <begin position="23"/>
        <end position="34"/>
    </location>
</feature>
<dbReference type="GO" id="GO:0008270">
    <property type="term" value="F:zinc ion binding"/>
    <property type="evidence" value="ECO:0007669"/>
    <property type="project" value="InterPro"/>
</dbReference>
<dbReference type="Proteomes" id="UP000799424">
    <property type="component" value="Unassembled WGS sequence"/>
</dbReference>
<dbReference type="GO" id="GO:0003677">
    <property type="term" value="F:DNA binding"/>
    <property type="evidence" value="ECO:0007669"/>
    <property type="project" value="UniProtKB-KW"/>
</dbReference>
<protein>
    <recommendedName>
        <fullName evidence="7">Zn(2)-C6 fungal-type domain-containing protein</fullName>
    </recommendedName>
</protein>
<evidence type="ECO:0000256" key="4">
    <source>
        <dbReference type="ARBA" id="ARBA00023163"/>
    </source>
</evidence>
<evidence type="ECO:0000313" key="9">
    <source>
        <dbReference type="Proteomes" id="UP000799424"/>
    </source>
</evidence>
<dbReference type="Gene3D" id="4.10.240.10">
    <property type="entry name" value="Zn(2)-C6 fungal-type DNA-binding domain"/>
    <property type="match status" value="1"/>
</dbReference>
<feature type="compositionally biased region" description="Low complexity" evidence="6">
    <location>
        <begin position="702"/>
        <end position="722"/>
    </location>
</feature>
<keyword evidence="1" id="KW-0479">Metal-binding</keyword>
<keyword evidence="4" id="KW-0804">Transcription</keyword>
<dbReference type="SUPFAM" id="SSF57701">
    <property type="entry name" value="Zn2/Cys6 DNA-binding domain"/>
    <property type="match status" value="1"/>
</dbReference>
<dbReference type="InterPro" id="IPR001138">
    <property type="entry name" value="Zn2Cys6_DnaBD"/>
</dbReference>
<dbReference type="PANTHER" id="PTHR31668:SF26">
    <property type="entry name" value="GLUCOSE TRANSPORT TRANSCRIPTION REGULATOR RGT1-RELATED"/>
    <property type="match status" value="1"/>
</dbReference>
<accession>A0A6A7ACS9</accession>
<name>A0A6A7ACS9_9PLEO</name>